<dbReference type="OrthoDB" id="20529at2759"/>
<dbReference type="SMART" id="SM00365">
    <property type="entry name" value="LRR_SD22"/>
    <property type="match status" value="6"/>
</dbReference>
<dbReference type="CDD" id="cd11288">
    <property type="entry name" value="gelsolin_S5_like"/>
    <property type="match status" value="1"/>
</dbReference>
<dbReference type="PROSITE" id="PS51450">
    <property type="entry name" value="LRR"/>
    <property type="match status" value="6"/>
</dbReference>
<comment type="subcellular location">
    <subcellularLocation>
        <location evidence="1">Golgi apparatus</location>
        <location evidence="1">trans-Golgi network</location>
    </subcellularLocation>
</comment>
<dbReference type="PROSITE" id="PS50179">
    <property type="entry name" value="VHS"/>
    <property type="match status" value="1"/>
</dbReference>
<dbReference type="InterPro" id="IPR007123">
    <property type="entry name" value="Gelsolin-like_dom"/>
</dbReference>
<dbReference type="CDD" id="cd11292">
    <property type="entry name" value="gelsolin_S3_like"/>
    <property type="match status" value="1"/>
</dbReference>
<dbReference type="SMART" id="SM00809">
    <property type="entry name" value="Alpha_adaptinC2"/>
    <property type="match status" value="1"/>
</dbReference>
<keyword evidence="2" id="KW-0813">Transport</keyword>
<dbReference type="Gene3D" id="1.20.5.170">
    <property type="match status" value="1"/>
</dbReference>
<dbReference type="Gene3D" id="3.80.10.10">
    <property type="entry name" value="Ribonuclease Inhibitor"/>
    <property type="match status" value="3"/>
</dbReference>
<dbReference type="InterPro" id="IPR008942">
    <property type="entry name" value="ENTH_VHS"/>
</dbReference>
<dbReference type="GO" id="GO:0051016">
    <property type="term" value="P:barbed-end actin filament capping"/>
    <property type="evidence" value="ECO:0007669"/>
    <property type="project" value="TreeGrafter"/>
</dbReference>
<dbReference type="GO" id="GO:0005634">
    <property type="term" value="C:nucleus"/>
    <property type="evidence" value="ECO:0007669"/>
    <property type="project" value="TreeGrafter"/>
</dbReference>
<dbReference type="PANTHER" id="PTHR11977:SF51">
    <property type="entry name" value="PROTEIN FLIGHTLESS-1 HOMOLOG"/>
    <property type="match status" value="1"/>
</dbReference>
<dbReference type="InterPro" id="IPR002014">
    <property type="entry name" value="VHS_dom"/>
</dbReference>
<dbReference type="GO" id="GO:0030239">
    <property type="term" value="P:myofibril assembly"/>
    <property type="evidence" value="ECO:0007669"/>
    <property type="project" value="TreeGrafter"/>
</dbReference>
<dbReference type="GO" id="GO:0015629">
    <property type="term" value="C:actin cytoskeleton"/>
    <property type="evidence" value="ECO:0007669"/>
    <property type="project" value="TreeGrafter"/>
</dbReference>
<gene>
    <name evidence="11" type="ORF">DSTB1V02_LOCUS3830</name>
</gene>
<keyword evidence="6" id="KW-0333">Golgi apparatus</keyword>
<dbReference type="Pfam" id="PF18308">
    <property type="entry name" value="GGA_N-GAT"/>
    <property type="match status" value="1"/>
</dbReference>
<evidence type="ECO:0000256" key="3">
    <source>
        <dbReference type="ARBA" id="ARBA00022614"/>
    </source>
</evidence>
<dbReference type="Gene3D" id="1.20.58.160">
    <property type="match status" value="1"/>
</dbReference>
<dbReference type="CDD" id="cd03567">
    <property type="entry name" value="VHS_GGA_metazoan"/>
    <property type="match status" value="1"/>
</dbReference>
<feature type="domain" description="GAT" evidence="10">
    <location>
        <begin position="1405"/>
        <end position="1533"/>
    </location>
</feature>
<dbReference type="InterPro" id="IPR004152">
    <property type="entry name" value="GAT_dom"/>
</dbReference>
<evidence type="ECO:0008006" key="13">
    <source>
        <dbReference type="Google" id="ProtNLM"/>
    </source>
</evidence>
<dbReference type="SMART" id="SM00288">
    <property type="entry name" value="VHS"/>
    <property type="match status" value="1"/>
</dbReference>
<organism evidence="11">
    <name type="scientific">Darwinula stevensoni</name>
    <dbReference type="NCBI Taxonomy" id="69355"/>
    <lineage>
        <taxon>Eukaryota</taxon>
        <taxon>Metazoa</taxon>
        <taxon>Ecdysozoa</taxon>
        <taxon>Arthropoda</taxon>
        <taxon>Crustacea</taxon>
        <taxon>Oligostraca</taxon>
        <taxon>Ostracoda</taxon>
        <taxon>Podocopa</taxon>
        <taxon>Podocopida</taxon>
        <taxon>Darwinulocopina</taxon>
        <taxon>Darwinuloidea</taxon>
        <taxon>Darwinulidae</taxon>
        <taxon>Darwinula</taxon>
    </lineage>
</organism>
<dbReference type="Pfam" id="PF03127">
    <property type="entry name" value="GAT"/>
    <property type="match status" value="1"/>
</dbReference>
<feature type="region of interest" description="Disordered" evidence="7">
    <location>
        <begin position="1696"/>
        <end position="1736"/>
    </location>
</feature>
<proteinExistence type="predicted"/>
<evidence type="ECO:0000313" key="12">
    <source>
        <dbReference type="Proteomes" id="UP000677054"/>
    </source>
</evidence>
<dbReference type="PROSITE" id="PS50180">
    <property type="entry name" value="GAE"/>
    <property type="match status" value="1"/>
</dbReference>
<sequence>MAQTGVLPFVRGVDLSSYDFDDKEKFPCSVQEMSGLRWLKANRSHLTEIPESIAFLDKLEQLSIKNNELTQLHGELTQLPNLRVLNVRKNRLRTSGIPSQLFDLEDLTTLDLSHNLLKEVPEGLDKAHSLLVLNLSHNQIESIPNNLLVGLIDLLTLDLSNNKLESLPPQLRRLINLQTLILNDNPLSNFQFRQLPSLVSLTTLHMRNTKRTLSNLPGSLEGLLSLEDVDFSCNELTKVPDCLYSLANLKRLNLSDNCISDLSLAIDLWSTIQVLNLSRNNITVLPNSICRLSKLRRLYVSFNRLTFEGLPAGMGKLGSLQVFSASNNQLEMIPEGLCRCGQLKVLDLRNNQLITLPDTIHLIQELELHIDGNPNLYIPPKPSNALAPSIQFYNVDFNKQARLCSENIGMPPPPPVPSATPSKDPIARKLRLRRRKDHEEADQDQAKILKGMKEIAKVKNKQGATQAELGPESLKPKRWEETLEKPPLDYSEFFEVDVGQIPGLTVWEIENFLPNMLEEALHGNFFEADCYIVLHTFIDDSNSLDWKIFFWIGSKAPLDKRACSAIHAVNLRNYLGAECRTAREEQGEESEEFLELFNGQIAYIEGGRTSSGFYTVEKPVYLTRLYRVHTFGQHIHLESVAVEPSSLEPHFIFILDNGPRIFLWIGNQSKSTIRSKSRLLIEKINKNERKNLAELFTFMQGEEPIEFWSVLGCEVPPTTLEVQVQVDSSWQKKTPRLYQVGLGMGYLELPQVELPKDQLTMNILLSKQVYILDCYNDIFVWIGKSSTRLVRAAAFKLSEELLEMMPMRSKHSAIIRVTEGTEPQVFKSKFEGWDDVIAVDFTRTVESVRKTGADLIQWAKKQETKVDLTALFMTRQPSMPHEEAMQLMEEWNEDLDHMDTFVLEGRKFVRLPEEEYGHFYSGDSYVFLCRYWIPLEVDEGEGPKEEEEGKKDEVAGEESGDEFKYTVYFWQGRDASNMGWLTFTFDLQKKFESVFGEKLEVIRMQQQQENFRFLSHFRGKLMIHRGHRRSHEKAQVELYQVRANGSFLCTRTIQIATDAAHLNSAFCLVLRVPFNEDGNKGIVYAWIGGKASVHDANIAQEVAQGFCTDRDDYSMQVINEGEEPENFFWVGIGGRKPYGSDADFMAHTRLFRCSNDKGYFAVSEKCTDFCQDDLADDDIMLLDNGQQVFLWIGPLSSEVELKLSYKAAQRRVISSLPDSMTLAVLQNFLTGDRMENAAFYVSMTQLTKILDEVMQGTDPEGRWNAVLKFCEFVTRENNGVATSIKLLAEKIQSIDEREAEAALEVLESCARRCGPKFQSEIGKFRFLNEMVKLVSPKYLGSRTSPKVKGKVIELLYLWSRIMPEEPKIKEAYDMLKAQNIIKSDPDVPLCDAGSKELEKEDIFTDQESMVELKKLLQSKKVEDVQKANRLIKKMVKENEERAAKKSRRTMELERVAENVSLLSDMLRCFEPRSATPEVQDTMHQLYKSCRELRNSLASLGTETEDSDPDALAAIIKASEDIEATLNSYEDTVLKGHWSGGNSFLLDLTSTDETEPQPDSPLDSQLLELGFLDSEPKTTQEVSRDPLEEIFGSIIPPSEPSVSVQSSTTEMMKIQKKLPDPSVPQFKHPLVSARPEGSQELNNSEPVVEEVKAPFADIEKLIRSSIPAAASLPQMRYAGPSPKVALRDMIVQQKQQEEEAAKARVNSVDVTKPNLKEAPSVPPPVKSPPPSAPSPLPVVSATENAVNASPRQSSIDLIGISIPLEGIEPSSSAPLLLWEEHGVSLHLQPAECMEHPDVGIAVVTLTNRNKLPLSSFVFQALPKGRKSKLMPPSATEIPGFKPFLPPPVISQVLVLPNKEKFHLKYVLCFTLGDELYSEKGSREDVDLS</sequence>
<keyword evidence="4" id="KW-0677">Repeat</keyword>
<dbReference type="EMBL" id="LR900042">
    <property type="protein sequence ID" value="CAD7243923.1"/>
    <property type="molecule type" value="Genomic_DNA"/>
</dbReference>
<evidence type="ECO:0000256" key="7">
    <source>
        <dbReference type="SAM" id="MobiDB-lite"/>
    </source>
</evidence>
<evidence type="ECO:0000259" key="8">
    <source>
        <dbReference type="PROSITE" id="PS50179"/>
    </source>
</evidence>
<dbReference type="Proteomes" id="UP000677054">
    <property type="component" value="Unassembled WGS sequence"/>
</dbReference>
<dbReference type="SUPFAM" id="SSF55753">
    <property type="entry name" value="Actin depolymerizing proteins"/>
    <property type="match status" value="6"/>
</dbReference>
<feature type="compositionally biased region" description="Pro residues" evidence="7">
    <location>
        <begin position="1719"/>
        <end position="1735"/>
    </location>
</feature>
<dbReference type="PANTHER" id="PTHR11977">
    <property type="entry name" value="VILLIN"/>
    <property type="match status" value="1"/>
</dbReference>
<evidence type="ECO:0000256" key="1">
    <source>
        <dbReference type="ARBA" id="ARBA00004601"/>
    </source>
</evidence>
<dbReference type="GO" id="GO:0006886">
    <property type="term" value="P:intracellular protein transport"/>
    <property type="evidence" value="ECO:0007669"/>
    <property type="project" value="InterPro"/>
</dbReference>
<dbReference type="InterPro" id="IPR008152">
    <property type="entry name" value="Clathrin_a/b/g-adaptin_app_Ig"/>
</dbReference>
<dbReference type="Gene3D" id="2.60.40.1230">
    <property type="match status" value="1"/>
</dbReference>
<dbReference type="SMART" id="SM00369">
    <property type="entry name" value="LRR_TYP"/>
    <property type="match status" value="10"/>
</dbReference>
<dbReference type="GO" id="GO:0051015">
    <property type="term" value="F:actin filament binding"/>
    <property type="evidence" value="ECO:0007669"/>
    <property type="project" value="InterPro"/>
</dbReference>
<reference evidence="11" key="1">
    <citation type="submission" date="2020-11" db="EMBL/GenBank/DDBJ databases">
        <authorList>
            <person name="Tran Van P."/>
        </authorList>
    </citation>
    <scope>NUCLEOTIDE SEQUENCE</scope>
</reference>
<dbReference type="Pfam" id="PF23598">
    <property type="entry name" value="LRR_14"/>
    <property type="match status" value="1"/>
</dbReference>
<keyword evidence="12" id="KW-1185">Reference proteome</keyword>
<dbReference type="SMART" id="SM00364">
    <property type="entry name" value="LRR_BAC"/>
    <property type="match status" value="11"/>
</dbReference>
<dbReference type="SMART" id="SM00262">
    <property type="entry name" value="GEL"/>
    <property type="match status" value="6"/>
</dbReference>
<dbReference type="InterPro" id="IPR041198">
    <property type="entry name" value="GGA_N-GAT"/>
</dbReference>
<evidence type="ECO:0000256" key="2">
    <source>
        <dbReference type="ARBA" id="ARBA00022448"/>
    </source>
</evidence>
<dbReference type="GO" id="GO:0008154">
    <property type="term" value="P:actin polymerization or depolymerization"/>
    <property type="evidence" value="ECO:0007669"/>
    <property type="project" value="TreeGrafter"/>
</dbReference>
<dbReference type="SUPFAM" id="SSF49348">
    <property type="entry name" value="Clathrin adaptor appendage domain"/>
    <property type="match status" value="1"/>
</dbReference>
<evidence type="ECO:0000259" key="9">
    <source>
        <dbReference type="PROSITE" id="PS50180"/>
    </source>
</evidence>
<dbReference type="Pfam" id="PF00560">
    <property type="entry name" value="LRR_1"/>
    <property type="match status" value="1"/>
</dbReference>
<feature type="domain" description="GAE" evidence="9">
    <location>
        <begin position="1769"/>
        <end position="1885"/>
    </location>
</feature>
<dbReference type="EMBL" id="CAJPEV010000525">
    <property type="protein sequence ID" value="CAG0886127.1"/>
    <property type="molecule type" value="Genomic_DNA"/>
</dbReference>
<dbReference type="InterPro" id="IPR001611">
    <property type="entry name" value="Leu-rich_rpt"/>
</dbReference>
<evidence type="ECO:0000256" key="6">
    <source>
        <dbReference type="ARBA" id="ARBA00023034"/>
    </source>
</evidence>
<evidence type="ECO:0000313" key="11">
    <source>
        <dbReference type="EMBL" id="CAD7243923.1"/>
    </source>
</evidence>
<dbReference type="SUPFAM" id="SSF89009">
    <property type="entry name" value="GAT-like domain"/>
    <property type="match status" value="1"/>
</dbReference>
<dbReference type="InterPro" id="IPR029006">
    <property type="entry name" value="ADF-H/Gelsolin-like_dom_sf"/>
</dbReference>
<dbReference type="SUPFAM" id="SSF48464">
    <property type="entry name" value="ENTH/VHS domain"/>
    <property type="match status" value="1"/>
</dbReference>
<keyword evidence="5" id="KW-0653">Protein transport</keyword>
<dbReference type="Pfam" id="PF13855">
    <property type="entry name" value="LRR_8"/>
    <property type="match status" value="1"/>
</dbReference>
<dbReference type="Gene3D" id="3.40.20.10">
    <property type="entry name" value="Severin"/>
    <property type="match status" value="6"/>
</dbReference>
<dbReference type="GO" id="GO:0016192">
    <property type="term" value="P:vesicle-mediated transport"/>
    <property type="evidence" value="ECO:0007669"/>
    <property type="project" value="InterPro"/>
</dbReference>
<dbReference type="InterPro" id="IPR013041">
    <property type="entry name" value="Clathrin_app_Ig-like_sf"/>
</dbReference>
<dbReference type="Pfam" id="PF00790">
    <property type="entry name" value="VHS"/>
    <property type="match status" value="1"/>
</dbReference>
<evidence type="ECO:0000256" key="5">
    <source>
        <dbReference type="ARBA" id="ARBA00022927"/>
    </source>
</evidence>
<dbReference type="CDD" id="cd11280">
    <property type="entry name" value="gelsolin_like"/>
    <property type="match status" value="2"/>
</dbReference>
<dbReference type="FunFam" id="3.80.10.10:FF:000054">
    <property type="entry name" value="FLII, actin remodeling protein"/>
    <property type="match status" value="1"/>
</dbReference>
<dbReference type="GO" id="GO:0043130">
    <property type="term" value="F:ubiquitin binding"/>
    <property type="evidence" value="ECO:0007669"/>
    <property type="project" value="InterPro"/>
</dbReference>
<keyword evidence="3" id="KW-0433">Leucine-rich repeat</keyword>
<dbReference type="InterPro" id="IPR032675">
    <property type="entry name" value="LRR_dom_sf"/>
</dbReference>
<dbReference type="Pfam" id="PF00626">
    <property type="entry name" value="Gelsolin"/>
    <property type="match status" value="4"/>
</dbReference>
<accession>A0A7R8XCV1</accession>
<dbReference type="GO" id="GO:0005546">
    <property type="term" value="F:phosphatidylinositol-4,5-bisphosphate binding"/>
    <property type="evidence" value="ECO:0007669"/>
    <property type="project" value="TreeGrafter"/>
</dbReference>
<dbReference type="GO" id="GO:0005794">
    <property type="term" value="C:Golgi apparatus"/>
    <property type="evidence" value="ECO:0007669"/>
    <property type="project" value="UniProtKB-SubCell"/>
</dbReference>
<evidence type="ECO:0000256" key="4">
    <source>
        <dbReference type="ARBA" id="ARBA00022737"/>
    </source>
</evidence>
<evidence type="ECO:0000259" key="10">
    <source>
        <dbReference type="PROSITE" id="PS50909"/>
    </source>
</evidence>
<dbReference type="SUPFAM" id="SSF52058">
    <property type="entry name" value="L domain-like"/>
    <property type="match status" value="2"/>
</dbReference>
<feature type="domain" description="VHS" evidence="8">
    <location>
        <begin position="1263"/>
        <end position="1383"/>
    </location>
</feature>
<dbReference type="PRINTS" id="PR00597">
    <property type="entry name" value="GELSOLIN"/>
</dbReference>
<dbReference type="InterPro" id="IPR055414">
    <property type="entry name" value="LRR_R13L4/SHOC2-like"/>
</dbReference>
<name>A0A7R8XCV1_9CRUS</name>
<dbReference type="InterPro" id="IPR008153">
    <property type="entry name" value="GAE_dom"/>
</dbReference>
<dbReference type="InterPro" id="IPR007122">
    <property type="entry name" value="Villin/Gelsolin"/>
</dbReference>
<dbReference type="InterPro" id="IPR038425">
    <property type="entry name" value="GAT_sf"/>
</dbReference>
<dbReference type="PROSITE" id="PS50909">
    <property type="entry name" value="GAT"/>
    <property type="match status" value="1"/>
</dbReference>
<dbReference type="GO" id="GO:0051014">
    <property type="term" value="P:actin filament severing"/>
    <property type="evidence" value="ECO:0007669"/>
    <property type="project" value="TreeGrafter"/>
</dbReference>
<dbReference type="Pfam" id="PF02883">
    <property type="entry name" value="Alpha_adaptinC2"/>
    <property type="match status" value="1"/>
</dbReference>
<protein>
    <recommendedName>
        <fullName evidence="13">Protein flightless-1 homolog</fullName>
    </recommendedName>
</protein>
<dbReference type="InterPro" id="IPR003591">
    <property type="entry name" value="Leu-rich_rpt_typical-subtyp"/>
</dbReference>
<dbReference type="Gene3D" id="1.25.40.90">
    <property type="match status" value="1"/>
</dbReference>